<dbReference type="PANTHER" id="PTHR22997:SF0">
    <property type="entry name" value="PIH1 DOMAIN-CONTAINING PROTEIN 1"/>
    <property type="match status" value="1"/>
</dbReference>
<dbReference type="InterPro" id="IPR012981">
    <property type="entry name" value="PIH1_N"/>
</dbReference>
<organism evidence="4 5">
    <name type="scientific">Rhizophlyctis rosea</name>
    <dbReference type="NCBI Taxonomy" id="64517"/>
    <lineage>
        <taxon>Eukaryota</taxon>
        <taxon>Fungi</taxon>
        <taxon>Fungi incertae sedis</taxon>
        <taxon>Chytridiomycota</taxon>
        <taxon>Chytridiomycota incertae sedis</taxon>
        <taxon>Chytridiomycetes</taxon>
        <taxon>Rhizophlyctidales</taxon>
        <taxon>Rhizophlyctidaceae</taxon>
        <taxon>Rhizophlyctis</taxon>
    </lineage>
</organism>
<evidence type="ECO:0000313" key="4">
    <source>
        <dbReference type="EMBL" id="KAJ3050411.1"/>
    </source>
</evidence>
<dbReference type="EMBL" id="JADGJD010000516">
    <property type="protein sequence ID" value="KAJ3050411.1"/>
    <property type="molecule type" value="Genomic_DNA"/>
</dbReference>
<reference evidence="4" key="1">
    <citation type="submission" date="2020-05" db="EMBL/GenBank/DDBJ databases">
        <title>Phylogenomic resolution of chytrid fungi.</title>
        <authorList>
            <person name="Stajich J.E."/>
            <person name="Amses K."/>
            <person name="Simmons R."/>
            <person name="Seto K."/>
            <person name="Myers J."/>
            <person name="Bonds A."/>
            <person name="Quandt C.A."/>
            <person name="Barry K."/>
            <person name="Liu P."/>
            <person name="Grigoriev I."/>
            <person name="Longcore J.E."/>
            <person name="James T.Y."/>
        </authorList>
    </citation>
    <scope>NUCLEOTIDE SEQUENCE</scope>
    <source>
        <strain evidence="4">JEL0318</strain>
    </source>
</reference>
<gene>
    <name evidence="4" type="ORF">HK097_008628</name>
</gene>
<dbReference type="GO" id="GO:0005737">
    <property type="term" value="C:cytoplasm"/>
    <property type="evidence" value="ECO:0007669"/>
    <property type="project" value="TreeGrafter"/>
</dbReference>
<dbReference type="Pfam" id="PF08190">
    <property type="entry name" value="PIH1"/>
    <property type="match status" value="1"/>
</dbReference>
<proteinExistence type="inferred from homology"/>
<evidence type="ECO:0000313" key="5">
    <source>
        <dbReference type="Proteomes" id="UP001212841"/>
    </source>
</evidence>
<keyword evidence="5" id="KW-1185">Reference proteome</keyword>
<comment type="similarity">
    <text evidence="1">Belongs to the PIH1 family.</text>
</comment>
<feature type="region of interest" description="Disordered" evidence="2">
    <location>
        <begin position="294"/>
        <end position="316"/>
    </location>
</feature>
<dbReference type="AlphaFoldDB" id="A0AAD5SCB5"/>
<comment type="caution">
    <text evidence="4">The sequence shown here is derived from an EMBL/GenBank/DDBJ whole genome shotgun (WGS) entry which is preliminary data.</text>
</comment>
<evidence type="ECO:0000256" key="1">
    <source>
        <dbReference type="ARBA" id="ARBA00008511"/>
    </source>
</evidence>
<evidence type="ECO:0000259" key="3">
    <source>
        <dbReference type="Pfam" id="PF08190"/>
    </source>
</evidence>
<accession>A0AAD5SCB5</accession>
<protein>
    <recommendedName>
        <fullName evidence="3">PIH1 N-terminal domain-containing protein</fullName>
    </recommendedName>
</protein>
<sequence length="417" mass="45701">MTGEPFDPLSIISSFAEKESEDPKDFLRKSQNLWTTLDYLSQKSPKDYANLLQTLQQTAKLPARPVANPSYAIKCLGTPNNGSRTHWINLCSSKGVKEVEGDGLTIPVVLGKMRVGRDEDDSIFTAYDAVFARSVTKKCQTDAFYLDQVIDLAVGCVEETFGVKIEKRGRTIKPAIYMGVYGWTAKGEPIEILAPPPKGSGKVQGRRAEELGLNMTPDEVLKMVRALQKGEEDGDVDGDIVILPFEKGKNGADEGGRSGNKEVKKGPLIVEIGKYEDAVQELVEWARPGIGELRDDSRRTSAEPYAQRGAGGDKVPLAPARESQQAEAPVAISCVPHHTVKRTEHQLIVEVELPGIASQNEIDLSNPTTTQLNLTAGPHDLSLDLSDLKDVDFDQVKAMFLKKKQTLKLKYPLLTST</sequence>
<dbReference type="PANTHER" id="PTHR22997">
    <property type="entry name" value="PIH1 DOMAIN-CONTAINING PROTEIN 1"/>
    <property type="match status" value="1"/>
</dbReference>
<dbReference type="Proteomes" id="UP001212841">
    <property type="component" value="Unassembled WGS sequence"/>
</dbReference>
<dbReference type="InterPro" id="IPR050734">
    <property type="entry name" value="PIH1/Kintoun_subfamily"/>
</dbReference>
<evidence type="ECO:0000256" key="2">
    <source>
        <dbReference type="SAM" id="MobiDB-lite"/>
    </source>
</evidence>
<name>A0AAD5SCB5_9FUNG</name>
<feature type="domain" description="PIH1 N-terminal" evidence="3">
    <location>
        <begin position="68"/>
        <end position="169"/>
    </location>
</feature>